<name>A0A376CRW9_ECOLX</name>
<accession>A0A376CRW9</accession>
<dbReference type="AlphaFoldDB" id="A0A376CRW9"/>
<proteinExistence type="predicted"/>
<evidence type="ECO:0000313" key="1">
    <source>
        <dbReference type="EMBL" id="STC74018.1"/>
    </source>
</evidence>
<organism evidence="1 2">
    <name type="scientific">Escherichia coli</name>
    <dbReference type="NCBI Taxonomy" id="562"/>
    <lineage>
        <taxon>Bacteria</taxon>
        <taxon>Pseudomonadati</taxon>
        <taxon>Pseudomonadota</taxon>
        <taxon>Gammaproteobacteria</taxon>
        <taxon>Enterobacterales</taxon>
        <taxon>Enterobacteriaceae</taxon>
        <taxon>Escherichia</taxon>
    </lineage>
</organism>
<dbReference type="Proteomes" id="UP000254647">
    <property type="component" value="Unassembled WGS sequence"/>
</dbReference>
<reference evidence="1 2" key="1">
    <citation type="submission" date="2018-06" db="EMBL/GenBank/DDBJ databases">
        <authorList>
            <consortium name="Pathogen Informatics"/>
            <person name="Doyle S."/>
        </authorList>
    </citation>
    <scope>NUCLEOTIDE SEQUENCE [LARGE SCALE GENOMIC DNA]</scope>
    <source>
        <strain evidence="1 2">NCTC10767</strain>
    </source>
</reference>
<sequence>MHHMMLETTHYRENITDARCIREMHEAPLQALNILARYPHKKDEV</sequence>
<evidence type="ECO:0000313" key="2">
    <source>
        <dbReference type="Proteomes" id="UP000254647"/>
    </source>
</evidence>
<dbReference type="EMBL" id="UFXW01000004">
    <property type="protein sequence ID" value="STC74018.1"/>
    <property type="molecule type" value="Genomic_DNA"/>
</dbReference>
<protein>
    <submittedName>
        <fullName evidence="1">Uncharacterized protein</fullName>
    </submittedName>
</protein>
<gene>
    <name evidence="1" type="ORF">NCTC10767_00371</name>
</gene>